<dbReference type="InterPro" id="IPR038165">
    <property type="entry name" value="FlgT_C_sf"/>
</dbReference>
<accession>H3ZBM6</accession>
<evidence type="ECO:0000313" key="4">
    <source>
        <dbReference type="EMBL" id="EHR42340.1"/>
    </source>
</evidence>
<dbReference type="Pfam" id="PF16539">
    <property type="entry name" value="FlgT_M"/>
    <property type="match status" value="1"/>
</dbReference>
<dbReference type="Proteomes" id="UP000012046">
    <property type="component" value="Unassembled WGS sequence"/>
</dbReference>
<dbReference type="eggNOG" id="ENOG502ZAC4">
    <property type="taxonomic scope" value="Bacteria"/>
</dbReference>
<dbReference type="InterPro" id="IPR032388">
    <property type="entry name" value="FlgT_C"/>
</dbReference>
<evidence type="ECO:0000259" key="1">
    <source>
        <dbReference type="Pfam" id="PF16538"/>
    </source>
</evidence>
<dbReference type="Gene3D" id="3.30.1660.40">
    <property type="entry name" value="FlgT, N-terminal domain"/>
    <property type="match status" value="1"/>
</dbReference>
<feature type="domain" description="Flagellar assembly protein T C-terminal" evidence="1">
    <location>
        <begin position="287"/>
        <end position="358"/>
    </location>
</feature>
<name>H3ZBM6_9ALTE</name>
<dbReference type="STRING" id="1129374.AJE_03656"/>
<dbReference type="AlphaFoldDB" id="H3ZBM6"/>
<keyword evidence="5" id="KW-1185">Reference proteome</keyword>
<keyword evidence="4" id="KW-0449">Lipoprotein</keyword>
<proteinExistence type="predicted"/>
<sequence length="363" mass="40970">MLCWTQQVNAGWYEATGQAPIEKGNLNAARHAAIEDALQRASLFAGARLQSEQQVIQGILQHSQITLSSAAELKQVQLLSESHSQHQVTVTLRAHIIAEASNCRNDLRNPLHLSTIHLEARRDAIYGQLFQLGEHSTRQLNRHLRDFAPGLLLSPEVQQLQPQQLTIEVADALFGQGQQFIVLASITDLSLGQKLSKFWQSEAFERFFALELWLYDTFERRFRFQQEYRTASHWTESRPSPASHSMAFWQLPYGQKIDQVLKAAALDIQQQLQCQPLLTQIRQVRQQQIQLGLGAVHGLKVGDKVKLIQVQRDQHDSRIRRLVHSPIELTITETTADGAWAASASQQLLNHIQVGDIVSLAAN</sequence>
<dbReference type="Gene3D" id="2.40.10.410">
    <property type="entry name" value="FlgT, C-terminal domain"/>
    <property type="match status" value="1"/>
</dbReference>
<protein>
    <submittedName>
        <fullName evidence="4">Lipoprotein</fullName>
    </submittedName>
</protein>
<reference evidence="4 5" key="1">
    <citation type="journal article" date="2012" name="J. Bacteriol.">
        <title>Genome Sequence of Extracellular-Protease-Producing Alishewanella jeotgali Isolated from Traditional Korean Fermented Seafood.</title>
        <authorList>
            <person name="Jung J."/>
            <person name="Chun J."/>
            <person name="Park W."/>
        </authorList>
    </citation>
    <scope>NUCLEOTIDE SEQUENCE [LARGE SCALE GENOMIC DNA]</scope>
    <source>
        <strain evidence="4 5">KCTC 22429</strain>
    </source>
</reference>
<evidence type="ECO:0000259" key="2">
    <source>
        <dbReference type="Pfam" id="PF16539"/>
    </source>
</evidence>
<gene>
    <name evidence="4" type="ORF">AJE_03656</name>
</gene>
<organism evidence="4 5">
    <name type="scientific">Alishewanella jeotgali KCTC 22429</name>
    <dbReference type="NCBI Taxonomy" id="1129374"/>
    <lineage>
        <taxon>Bacteria</taxon>
        <taxon>Pseudomonadati</taxon>
        <taxon>Pseudomonadota</taxon>
        <taxon>Gammaproteobacteria</taxon>
        <taxon>Alteromonadales</taxon>
        <taxon>Alteromonadaceae</taxon>
        <taxon>Alishewanella</taxon>
    </lineage>
</organism>
<dbReference type="Pfam" id="PF16538">
    <property type="entry name" value="FlgT_C"/>
    <property type="match status" value="1"/>
</dbReference>
<evidence type="ECO:0000259" key="3">
    <source>
        <dbReference type="Pfam" id="PF16548"/>
    </source>
</evidence>
<comment type="caution">
    <text evidence="4">The sequence shown here is derived from an EMBL/GenBank/DDBJ whole genome shotgun (WGS) entry which is preliminary data.</text>
</comment>
<feature type="domain" description="Flagellar assembly protein T N-terminal" evidence="3">
    <location>
        <begin position="12"/>
        <end position="97"/>
    </location>
</feature>
<dbReference type="InterPro" id="IPR032386">
    <property type="entry name" value="FlgT_M"/>
</dbReference>
<evidence type="ECO:0000313" key="5">
    <source>
        <dbReference type="Proteomes" id="UP000012046"/>
    </source>
</evidence>
<dbReference type="PATRIC" id="fig|1129374.4.peg.738"/>
<feature type="domain" description="Flagellar assembly protein T middle" evidence="2">
    <location>
        <begin position="102"/>
        <end position="240"/>
    </location>
</feature>
<dbReference type="InterPro" id="IPR038180">
    <property type="entry name" value="FlgT_N_sf"/>
</dbReference>
<dbReference type="Gene3D" id="3.40.50.10610">
    <property type="entry name" value="ABC-type transport auxiliary lipoprotein component"/>
    <property type="match status" value="1"/>
</dbReference>
<dbReference type="InterPro" id="IPR032370">
    <property type="entry name" value="FlgT_N"/>
</dbReference>
<dbReference type="Pfam" id="PF16548">
    <property type="entry name" value="FlgT_N"/>
    <property type="match status" value="1"/>
</dbReference>
<dbReference type="EMBL" id="AHTH01000005">
    <property type="protein sequence ID" value="EHR42340.1"/>
    <property type="molecule type" value="Genomic_DNA"/>
</dbReference>